<dbReference type="InterPro" id="IPR041289">
    <property type="entry name" value="Bact_RF_family3"/>
</dbReference>
<dbReference type="RefSeq" id="WP_108686816.1">
    <property type="nucleotide sequence ID" value="NZ_QCYK01000002.1"/>
</dbReference>
<sequence>MIKYPATVVYKDIIGLEPVPPAVSILLPCHPTFSSRAELKHRLKIALENTRRLLFKNYTAEMALAVMGRLEKLQLRVNYNIRQQSLALFASPHKSKLFYLDQLVEERIVIGDYFAIRDLVADSKQLRQYLVLILSEQHCQFYLAGETQFTPLKTEIPTDVYAYVNEKPEQVANFSDAGTRREIVMDKFLEHMDQELSHILARYPLPVFILGPEKVVGHFKVHSRHLTQIAGYIHGNYEDAGEQTLRTLIQPCLETWYQHNNKLLLTNLETAADEKKLSVGILEAWTAAWENNAHLLVVERNFHFPARRADTPYHIFREDSPEDNPFCIQDAVDVLIGQVISQGGEVEFLDDGALAQYDHVALIRHY</sequence>
<name>A0A2T7BFC3_9BACT</name>
<dbReference type="Pfam" id="PF18845">
    <property type="entry name" value="baeRF_family3"/>
    <property type="match status" value="1"/>
</dbReference>
<dbReference type="OrthoDB" id="644173at2"/>
<evidence type="ECO:0000313" key="1">
    <source>
        <dbReference type="EMBL" id="PUZ24979.1"/>
    </source>
</evidence>
<dbReference type="EMBL" id="QCYK01000002">
    <property type="protein sequence ID" value="PUZ24979.1"/>
    <property type="molecule type" value="Genomic_DNA"/>
</dbReference>
<dbReference type="AlphaFoldDB" id="A0A2T7BFC3"/>
<reference evidence="1 2" key="1">
    <citation type="submission" date="2018-04" db="EMBL/GenBank/DDBJ databases">
        <title>Chitinophaga fuyangensis sp. nov., isolated from soil in a chemical factory.</title>
        <authorList>
            <person name="Chen K."/>
        </authorList>
    </citation>
    <scope>NUCLEOTIDE SEQUENCE [LARGE SCALE GENOMIC DNA]</scope>
    <source>
        <strain evidence="1 2">LY-1</strain>
    </source>
</reference>
<comment type="caution">
    <text evidence="1">The sequence shown here is derived from an EMBL/GenBank/DDBJ whole genome shotgun (WGS) entry which is preliminary data.</text>
</comment>
<protein>
    <submittedName>
        <fullName evidence="1">Uncharacterized protein</fullName>
    </submittedName>
</protein>
<accession>A0A2T7BFC3</accession>
<proteinExistence type="predicted"/>
<evidence type="ECO:0000313" key="2">
    <source>
        <dbReference type="Proteomes" id="UP000244450"/>
    </source>
</evidence>
<gene>
    <name evidence="1" type="ORF">DCC81_11730</name>
</gene>
<dbReference type="Proteomes" id="UP000244450">
    <property type="component" value="Unassembled WGS sequence"/>
</dbReference>
<keyword evidence="2" id="KW-1185">Reference proteome</keyword>
<organism evidence="1 2">
    <name type="scientific">Chitinophaga parva</name>
    <dbReference type="NCBI Taxonomy" id="2169414"/>
    <lineage>
        <taxon>Bacteria</taxon>
        <taxon>Pseudomonadati</taxon>
        <taxon>Bacteroidota</taxon>
        <taxon>Chitinophagia</taxon>
        <taxon>Chitinophagales</taxon>
        <taxon>Chitinophagaceae</taxon>
        <taxon>Chitinophaga</taxon>
    </lineage>
</organism>